<dbReference type="PROSITE" id="PS50164">
    <property type="entry name" value="GIY_YIG"/>
    <property type="match status" value="1"/>
</dbReference>
<dbReference type="RefSeq" id="WP_006431717.1">
    <property type="nucleotide sequence ID" value="NZ_AOID01000036.1"/>
</dbReference>
<dbReference type="STRING" id="1227496.C489_13111"/>
<evidence type="ECO:0000259" key="2">
    <source>
        <dbReference type="PROSITE" id="PS50164"/>
    </source>
</evidence>
<evidence type="ECO:0000313" key="3">
    <source>
        <dbReference type="EMBL" id="ELY66302.1"/>
    </source>
</evidence>
<dbReference type="EMBL" id="AOID01000036">
    <property type="protein sequence ID" value="ELY66302.1"/>
    <property type="molecule type" value="Genomic_DNA"/>
</dbReference>
<name>L9XXR7_9EURY</name>
<evidence type="ECO:0000256" key="1">
    <source>
        <dbReference type="SAM" id="MobiDB-lite"/>
    </source>
</evidence>
<dbReference type="PATRIC" id="fig|1227496.3.peg.2645"/>
<organism evidence="3 4">
    <name type="scientific">Natrinema versiforme JCM 10478</name>
    <dbReference type="NCBI Taxonomy" id="1227496"/>
    <lineage>
        <taxon>Archaea</taxon>
        <taxon>Methanobacteriati</taxon>
        <taxon>Methanobacteriota</taxon>
        <taxon>Stenosarchaea group</taxon>
        <taxon>Halobacteria</taxon>
        <taxon>Halobacteriales</taxon>
        <taxon>Natrialbaceae</taxon>
        <taxon>Natrinema</taxon>
    </lineage>
</organism>
<dbReference type="InterPro" id="IPR000305">
    <property type="entry name" value="GIY-YIG_endonuc"/>
</dbReference>
<sequence length="100" mass="11670">MPIAKNWSEAKKSHIKEKAPSKSGVYELKCFGELTYIGHSSDIQSRLLEHLSEKDPNYYRFETAGWLSSSKKMEDKHLTRYERKHGSLPAWNDNDTRAKR</sequence>
<keyword evidence="4" id="KW-1185">Reference proteome</keyword>
<dbReference type="SUPFAM" id="SSF82771">
    <property type="entry name" value="GIY-YIG endonuclease"/>
    <property type="match status" value="1"/>
</dbReference>
<dbReference type="InterPro" id="IPR035901">
    <property type="entry name" value="GIY-YIG_endonuc_sf"/>
</dbReference>
<dbReference type="Proteomes" id="UP000011632">
    <property type="component" value="Unassembled WGS sequence"/>
</dbReference>
<dbReference type="OrthoDB" id="350530at2157"/>
<proteinExistence type="predicted"/>
<feature type="compositionally biased region" description="Basic and acidic residues" evidence="1">
    <location>
        <begin position="8"/>
        <end position="20"/>
    </location>
</feature>
<protein>
    <recommendedName>
        <fullName evidence="2">GIY-YIG domain-containing protein</fullName>
    </recommendedName>
</protein>
<dbReference type="Gene3D" id="3.40.1440.10">
    <property type="entry name" value="GIY-YIG endonuclease"/>
    <property type="match status" value="1"/>
</dbReference>
<gene>
    <name evidence="3" type="ORF">C489_13111</name>
</gene>
<dbReference type="AlphaFoldDB" id="L9XXR7"/>
<comment type="caution">
    <text evidence="3">The sequence shown here is derived from an EMBL/GenBank/DDBJ whole genome shotgun (WGS) entry which is preliminary data.</text>
</comment>
<dbReference type="Pfam" id="PF24348">
    <property type="entry name" value="DUF7508"/>
    <property type="match status" value="1"/>
</dbReference>
<reference evidence="3 4" key="1">
    <citation type="journal article" date="2014" name="PLoS Genet.">
        <title>Phylogenetically driven sequencing of extremely halophilic archaea reveals strategies for static and dynamic osmo-response.</title>
        <authorList>
            <person name="Becker E.A."/>
            <person name="Seitzer P.M."/>
            <person name="Tritt A."/>
            <person name="Larsen D."/>
            <person name="Krusor M."/>
            <person name="Yao A.I."/>
            <person name="Wu D."/>
            <person name="Madern D."/>
            <person name="Eisen J.A."/>
            <person name="Darling A.E."/>
            <person name="Facciotti M.T."/>
        </authorList>
    </citation>
    <scope>NUCLEOTIDE SEQUENCE [LARGE SCALE GENOMIC DNA]</scope>
    <source>
        <strain evidence="3 4">JCM 10478</strain>
    </source>
</reference>
<feature type="region of interest" description="Disordered" evidence="1">
    <location>
        <begin position="1"/>
        <end position="21"/>
    </location>
</feature>
<feature type="domain" description="GIY-YIG" evidence="2">
    <location>
        <begin position="21"/>
        <end position="100"/>
    </location>
</feature>
<dbReference type="InterPro" id="IPR055930">
    <property type="entry name" value="DUF7508"/>
</dbReference>
<evidence type="ECO:0000313" key="4">
    <source>
        <dbReference type="Proteomes" id="UP000011632"/>
    </source>
</evidence>
<accession>L9XXR7</accession>